<dbReference type="AlphaFoldDB" id="A0A804MIM6"/>
<feature type="compositionally biased region" description="Basic residues" evidence="1">
    <location>
        <begin position="83"/>
        <end position="96"/>
    </location>
</feature>
<feature type="compositionally biased region" description="Gly residues" evidence="1">
    <location>
        <begin position="7"/>
        <end position="19"/>
    </location>
</feature>
<reference evidence="3" key="1">
    <citation type="submission" date="2015-12" db="EMBL/GenBank/DDBJ databases">
        <title>Update maize B73 reference genome by single molecule sequencing technologies.</title>
        <authorList>
            <consortium name="Maize Genome Sequencing Project"/>
            <person name="Ware D."/>
        </authorList>
    </citation>
    <scope>NUCLEOTIDE SEQUENCE [LARGE SCALE GENOMIC DNA]</scope>
    <source>
        <strain evidence="3">cv. B73</strain>
    </source>
</reference>
<feature type="compositionally biased region" description="Basic and acidic residues" evidence="1">
    <location>
        <begin position="145"/>
        <end position="173"/>
    </location>
</feature>
<feature type="compositionally biased region" description="Basic and acidic residues" evidence="1">
    <location>
        <begin position="66"/>
        <end position="82"/>
    </location>
</feature>
<dbReference type="EnsemblPlants" id="Zm00001eb088680_T001">
    <property type="protein sequence ID" value="Zm00001eb088680_P001"/>
    <property type="gene ID" value="Zm00001eb088680"/>
</dbReference>
<sequence>MEQGTRPGKGLGTGRGGWTQGEPWRWAPSSMDAGRREELTGWLGMEEEKSTRAIEGLRQGQGAAGKWRERSKGTARLLADRSWRRKSRPEHRRARRDHGWGRGTAGDLERGVLEDGAEEAVQRRNAGRRERETGVEELRDDDDDDRRQPRPDKAPARVSDKEEGDLERWDFSG</sequence>
<protein>
    <submittedName>
        <fullName evidence="2">Uncharacterized protein</fullName>
    </submittedName>
</protein>
<dbReference type="Gramene" id="Zm00001eb088680_T001">
    <property type="protein sequence ID" value="Zm00001eb088680_P001"/>
    <property type="gene ID" value="Zm00001eb088680"/>
</dbReference>
<dbReference type="InParanoid" id="A0A804MIM6"/>
<evidence type="ECO:0000313" key="3">
    <source>
        <dbReference type="Proteomes" id="UP000007305"/>
    </source>
</evidence>
<keyword evidence="3" id="KW-1185">Reference proteome</keyword>
<reference evidence="2" key="2">
    <citation type="submission" date="2019-07" db="EMBL/GenBank/DDBJ databases">
        <authorList>
            <person name="Seetharam A."/>
            <person name="Woodhouse M."/>
            <person name="Cannon E."/>
        </authorList>
    </citation>
    <scope>NUCLEOTIDE SEQUENCE [LARGE SCALE GENOMIC DNA]</scope>
    <source>
        <strain evidence="2">cv. B73</strain>
    </source>
</reference>
<reference evidence="2" key="3">
    <citation type="submission" date="2021-05" db="UniProtKB">
        <authorList>
            <consortium name="EnsemblPlants"/>
        </authorList>
    </citation>
    <scope>IDENTIFICATION</scope>
    <source>
        <strain evidence="2">cv. B73</strain>
    </source>
</reference>
<accession>A0A804MIM6</accession>
<name>A0A804MIM6_MAIZE</name>
<organism evidence="2 3">
    <name type="scientific">Zea mays</name>
    <name type="common">Maize</name>
    <dbReference type="NCBI Taxonomy" id="4577"/>
    <lineage>
        <taxon>Eukaryota</taxon>
        <taxon>Viridiplantae</taxon>
        <taxon>Streptophyta</taxon>
        <taxon>Embryophyta</taxon>
        <taxon>Tracheophyta</taxon>
        <taxon>Spermatophyta</taxon>
        <taxon>Magnoliopsida</taxon>
        <taxon>Liliopsida</taxon>
        <taxon>Poales</taxon>
        <taxon>Poaceae</taxon>
        <taxon>PACMAD clade</taxon>
        <taxon>Panicoideae</taxon>
        <taxon>Andropogonodae</taxon>
        <taxon>Andropogoneae</taxon>
        <taxon>Tripsacinae</taxon>
        <taxon>Zea</taxon>
    </lineage>
</organism>
<evidence type="ECO:0000256" key="1">
    <source>
        <dbReference type="SAM" id="MobiDB-lite"/>
    </source>
</evidence>
<feature type="region of interest" description="Disordered" evidence="1">
    <location>
        <begin position="46"/>
        <end position="173"/>
    </location>
</feature>
<feature type="compositionally biased region" description="Basic and acidic residues" evidence="1">
    <location>
        <begin position="127"/>
        <end position="137"/>
    </location>
</feature>
<proteinExistence type="predicted"/>
<feature type="region of interest" description="Disordered" evidence="1">
    <location>
        <begin position="1"/>
        <end position="34"/>
    </location>
</feature>
<evidence type="ECO:0000313" key="2">
    <source>
        <dbReference type="EnsemblPlants" id="Zm00001eb088680_P001"/>
    </source>
</evidence>
<dbReference type="Proteomes" id="UP000007305">
    <property type="component" value="Chromosome 2"/>
</dbReference>